<dbReference type="EMBL" id="NWMW01000001">
    <property type="protein sequence ID" value="PCD02976.1"/>
    <property type="molecule type" value="Genomic_DNA"/>
</dbReference>
<evidence type="ECO:0008006" key="3">
    <source>
        <dbReference type="Google" id="ProtNLM"/>
    </source>
</evidence>
<evidence type="ECO:0000313" key="1">
    <source>
        <dbReference type="EMBL" id="PCD02976.1"/>
    </source>
</evidence>
<organism evidence="1 2">
    <name type="scientific">Sphingomonas spermidinifaciens</name>
    <dbReference type="NCBI Taxonomy" id="1141889"/>
    <lineage>
        <taxon>Bacteria</taxon>
        <taxon>Pseudomonadati</taxon>
        <taxon>Pseudomonadota</taxon>
        <taxon>Alphaproteobacteria</taxon>
        <taxon>Sphingomonadales</taxon>
        <taxon>Sphingomonadaceae</taxon>
        <taxon>Sphingomonas</taxon>
    </lineage>
</organism>
<gene>
    <name evidence="1" type="ORF">COC42_00615</name>
</gene>
<sequence length="359" mass="38061">MSLDPTDPHGGPPVDAATLLAEADGAEALARRLREGAVRDLLIPDAARLDDRRRAALRTLLRAIVGTIGADIHEFALRRLRREDEGAATALAGVAAPRILSQIEHRLARKGEVAADLIGRVTLDLIGAALPSGVVESVPPFAPAGHAAERAASALRLAESRRRTPPDQPPYAIDLPAESQAQFTWWIAAAIAEEAAAPADSAAAIDRALADGAVQALSQADEGERLEAAAMRLAGLADRRGPALAEAMDHCLAERRIVLLAALIAHAAGAPYEAVRGLIVEPADPRLWLLLRSLDLPRESIARVGYSLSEADRRRDLERFADQLDIMMALPAVAVTKAIAALRLPQGYRDVRLDGPAGS</sequence>
<dbReference type="OrthoDB" id="8194627at2"/>
<evidence type="ECO:0000313" key="2">
    <source>
        <dbReference type="Proteomes" id="UP000218366"/>
    </source>
</evidence>
<comment type="caution">
    <text evidence="1">The sequence shown here is derived from an EMBL/GenBank/DDBJ whole genome shotgun (WGS) entry which is preliminary data.</text>
</comment>
<protein>
    <recommendedName>
        <fullName evidence="3">DUF2336 domain-containing protein</fullName>
    </recommendedName>
</protein>
<proteinExistence type="predicted"/>
<reference evidence="1 2" key="1">
    <citation type="submission" date="2017-09" db="EMBL/GenBank/DDBJ databases">
        <title>Sphingomonas spermidinifaciens 9NM-10, whole genome shotgun sequence.</title>
        <authorList>
            <person name="Feng G."/>
            <person name="Zhu H."/>
        </authorList>
    </citation>
    <scope>NUCLEOTIDE SEQUENCE [LARGE SCALE GENOMIC DNA]</scope>
    <source>
        <strain evidence="1 2">9NM-10</strain>
    </source>
</reference>
<keyword evidence="2" id="KW-1185">Reference proteome</keyword>
<dbReference type="AlphaFoldDB" id="A0A2A4B5Q7"/>
<dbReference type="Proteomes" id="UP000218366">
    <property type="component" value="Unassembled WGS sequence"/>
</dbReference>
<name>A0A2A4B5Q7_9SPHN</name>
<dbReference type="RefSeq" id="WP_096341377.1">
    <property type="nucleotide sequence ID" value="NZ_NWMW01000001.1"/>
</dbReference>
<accession>A0A2A4B5Q7</accession>